<dbReference type="Proteomes" id="UP001055303">
    <property type="component" value="Unassembled WGS sequence"/>
</dbReference>
<evidence type="ECO:0000313" key="4">
    <source>
        <dbReference type="EMBL" id="VUF13217.1"/>
    </source>
</evidence>
<evidence type="ECO:0000259" key="2">
    <source>
        <dbReference type="Pfam" id="PF07811"/>
    </source>
</evidence>
<evidence type="ECO:0000313" key="3">
    <source>
        <dbReference type="EMBL" id="GJD57309.1"/>
    </source>
</evidence>
<reference evidence="3" key="3">
    <citation type="submission" date="2021-08" db="EMBL/GenBank/DDBJ databases">
        <authorList>
            <person name="Tani A."/>
            <person name="Ola A."/>
            <person name="Ogura Y."/>
            <person name="Katsura K."/>
            <person name="Hayashi T."/>
        </authorList>
    </citation>
    <scope>NUCLEOTIDE SEQUENCE</scope>
    <source>
        <strain evidence="3">DSM 22415</strain>
    </source>
</reference>
<organism evidence="4 5">
    <name type="scientific">Methylobacterium dankookense</name>
    <dbReference type="NCBI Taxonomy" id="560405"/>
    <lineage>
        <taxon>Bacteria</taxon>
        <taxon>Pseudomonadati</taxon>
        <taxon>Pseudomonadota</taxon>
        <taxon>Alphaproteobacteria</taxon>
        <taxon>Hyphomicrobiales</taxon>
        <taxon>Methylobacteriaceae</taxon>
        <taxon>Methylobacterium</taxon>
    </lineage>
</organism>
<keyword evidence="1" id="KW-0472">Membrane</keyword>
<feature type="transmembrane region" description="Helical" evidence="1">
    <location>
        <begin position="20"/>
        <end position="42"/>
    </location>
</feature>
<evidence type="ECO:0000313" key="6">
    <source>
        <dbReference type="Proteomes" id="UP001055303"/>
    </source>
</evidence>
<gene>
    <name evidence="3" type="ORF">IFDJLNFL_3210</name>
    <name evidence="4" type="ORF">MTDSW087_02916</name>
</gene>
<dbReference type="EMBL" id="CABFVH010000017">
    <property type="protein sequence ID" value="VUF13217.1"/>
    <property type="molecule type" value="Genomic_DNA"/>
</dbReference>
<dbReference type="RefSeq" id="WP_144765030.1">
    <property type="nucleotide sequence ID" value="NZ_BPQI01000098.1"/>
</dbReference>
<keyword evidence="1" id="KW-0812">Transmembrane</keyword>
<dbReference type="OrthoDB" id="7349713at2"/>
<feature type="domain" description="TadE-like" evidence="2">
    <location>
        <begin position="13"/>
        <end position="55"/>
    </location>
</feature>
<reference evidence="4 5" key="1">
    <citation type="submission" date="2019-06" db="EMBL/GenBank/DDBJ databases">
        <authorList>
            <person name="Rodrigo-Torres L."/>
            <person name="Arahal R. D."/>
            <person name="Lucena T."/>
        </authorList>
    </citation>
    <scope>NUCLEOTIDE SEQUENCE [LARGE SCALE GENOMIC DNA]</scope>
    <source>
        <strain evidence="4 5">SW08-7</strain>
    </source>
</reference>
<name>A0A564FZ11_9HYPH</name>
<dbReference type="InterPro" id="IPR012495">
    <property type="entry name" value="TadE-like_dom"/>
</dbReference>
<protein>
    <recommendedName>
        <fullName evidence="2">TadE-like domain-containing protein</fullName>
    </recommendedName>
</protein>
<dbReference type="Pfam" id="PF07811">
    <property type="entry name" value="TadE"/>
    <property type="match status" value="1"/>
</dbReference>
<keyword evidence="6" id="KW-1185">Reference proteome</keyword>
<evidence type="ECO:0000256" key="1">
    <source>
        <dbReference type="SAM" id="Phobius"/>
    </source>
</evidence>
<keyword evidence="1" id="KW-1133">Transmembrane helix</keyword>
<dbReference type="EMBL" id="BPQI01000098">
    <property type="protein sequence ID" value="GJD57309.1"/>
    <property type="molecule type" value="Genomic_DNA"/>
</dbReference>
<reference evidence="3" key="2">
    <citation type="journal article" date="2021" name="Front. Microbiol.">
        <title>Comprehensive Comparative Genomics and Phenotyping of Methylobacterium Species.</title>
        <authorList>
            <person name="Alessa O."/>
            <person name="Ogura Y."/>
            <person name="Fujitani Y."/>
            <person name="Takami H."/>
            <person name="Hayashi T."/>
            <person name="Sahin N."/>
            <person name="Tani A."/>
        </authorList>
    </citation>
    <scope>NUCLEOTIDE SEQUENCE</scope>
    <source>
        <strain evidence="3">DSM 22415</strain>
    </source>
</reference>
<proteinExistence type="predicted"/>
<dbReference type="Proteomes" id="UP000401717">
    <property type="component" value="Unassembled WGS sequence"/>
</dbReference>
<dbReference type="AlphaFoldDB" id="A0A564FZ11"/>
<accession>A0A564FZ11</accession>
<sequence length="190" mass="20119">MRTLRRFSRESGGAYTVEFAIVGSLFIILALVLCQYAMVYLARDSLALALQQATRSLLTGTFQQSNAGSTDQVQILRNLQASICGQNLDSHDWMFRCTDLKLDVRVASSFTSSSASASAVTAGNWAAGFGSTYACPGPKSIAVVRAAVKYPLFARGLSFGLSAFSDGSALLQAAAVFRVEPYQSGSGSAC</sequence>
<evidence type="ECO:0000313" key="5">
    <source>
        <dbReference type="Proteomes" id="UP000401717"/>
    </source>
</evidence>